<comment type="caution">
    <text evidence="6">The sequence shown here is derived from an EMBL/GenBank/DDBJ whole genome shotgun (WGS) entry which is preliminary data.</text>
</comment>
<dbReference type="NCBIfam" id="TIGR00945">
    <property type="entry name" value="tatC"/>
    <property type="match status" value="1"/>
</dbReference>
<keyword evidence="5" id="KW-0653">Protein transport</keyword>
<evidence type="ECO:0000256" key="3">
    <source>
        <dbReference type="ARBA" id="ARBA00022989"/>
    </source>
</evidence>
<evidence type="ECO:0000256" key="1">
    <source>
        <dbReference type="ARBA" id="ARBA00004141"/>
    </source>
</evidence>
<comment type="function">
    <text evidence="5">Part of the twin-arginine translocation (Tat) system that transports large folded proteins containing a characteristic twin-arginine motif in their signal peptide across membranes. Together with TatB, TatC is part of a receptor directly interacting with Tat signal peptides.</text>
</comment>
<comment type="subunit">
    <text evidence="5">The Tat system comprises two distinct complexes: a TatABC complex, containing multiple copies of TatA, TatB and TatC subunits, and a separate TatA complex, containing only TatA subunits. Substrates initially bind to the TatABC complex, which probably triggers association of the separate TatA complex to form the active translocon.</text>
</comment>
<feature type="transmembrane region" description="Helical" evidence="5">
    <location>
        <begin position="230"/>
        <end position="250"/>
    </location>
</feature>
<feature type="transmembrane region" description="Helical" evidence="5">
    <location>
        <begin position="33"/>
        <end position="51"/>
    </location>
</feature>
<name>A0A7Y6JWZ1_9BURK</name>
<protein>
    <recommendedName>
        <fullName evidence="5">Sec-independent protein translocase protein TatC</fullName>
    </recommendedName>
</protein>
<dbReference type="GO" id="GO:0033281">
    <property type="term" value="C:TAT protein transport complex"/>
    <property type="evidence" value="ECO:0007669"/>
    <property type="project" value="UniProtKB-UniRule"/>
</dbReference>
<accession>A0A7Y6JWZ1</accession>
<dbReference type="PRINTS" id="PR01840">
    <property type="entry name" value="TATCFAMILY"/>
</dbReference>
<dbReference type="PANTHER" id="PTHR30371">
    <property type="entry name" value="SEC-INDEPENDENT PROTEIN TRANSLOCASE PROTEIN TATC"/>
    <property type="match status" value="1"/>
</dbReference>
<dbReference type="AlphaFoldDB" id="A0A7Y6JWZ1"/>
<dbReference type="PROSITE" id="PS01218">
    <property type="entry name" value="TATC"/>
    <property type="match status" value="1"/>
</dbReference>
<dbReference type="HAMAP" id="MF_00902">
    <property type="entry name" value="TatC"/>
    <property type="match status" value="1"/>
</dbReference>
<keyword evidence="5" id="KW-1003">Cell membrane</keyword>
<evidence type="ECO:0000256" key="5">
    <source>
        <dbReference type="HAMAP-Rule" id="MF_00902"/>
    </source>
</evidence>
<feature type="transmembrane region" description="Helical" evidence="5">
    <location>
        <begin position="171"/>
        <end position="194"/>
    </location>
</feature>
<sequence length="259" mass="28500">MSSTRKLPYGADEKAVQTDQPYMTHIVELRRRLMRAAAAVLGAFVGLVYWAPEIFRLVVRPLADNLPQNGKLIVTDVTGSFFVPMKVTMMVAFVVALPVVLHELWSFAAPGLYRHERKLIAPLVVCSYVLFLAGMAFSYFLVSPAILHLMAHYNAPLGAQMMTDIDHYLRFTVRLFIAFGVAFEVPVVIVVLVRSALVDIAKLEQIRPYIIVGAFVVAAVVTPPDVVSQLLLAGPLVLLYELGIVAARMFGSIGKSADQ</sequence>
<dbReference type="InterPro" id="IPR002033">
    <property type="entry name" value="TatC"/>
</dbReference>
<dbReference type="GO" id="GO:0043953">
    <property type="term" value="P:protein transport by the Tat complex"/>
    <property type="evidence" value="ECO:0007669"/>
    <property type="project" value="UniProtKB-UniRule"/>
</dbReference>
<keyword evidence="2 5" id="KW-0812">Transmembrane</keyword>
<comment type="subcellular location">
    <subcellularLocation>
        <location evidence="5">Cell membrane</location>
        <topology evidence="5">Multi-pass membrane protein</topology>
    </subcellularLocation>
    <subcellularLocation>
        <location evidence="1">Membrane</location>
        <topology evidence="1">Multi-pass membrane protein</topology>
    </subcellularLocation>
</comment>
<dbReference type="Proteomes" id="UP000594380">
    <property type="component" value="Unassembled WGS sequence"/>
</dbReference>
<dbReference type="InterPro" id="IPR019820">
    <property type="entry name" value="Sec-indep_translocase_CS"/>
</dbReference>
<evidence type="ECO:0000313" key="7">
    <source>
        <dbReference type="Proteomes" id="UP000594380"/>
    </source>
</evidence>
<dbReference type="GO" id="GO:0065002">
    <property type="term" value="P:intracellular protein transmembrane transport"/>
    <property type="evidence" value="ECO:0007669"/>
    <property type="project" value="TreeGrafter"/>
</dbReference>
<organism evidence="6 7">
    <name type="scientific">Paraburkholderia youngii</name>
    <dbReference type="NCBI Taxonomy" id="2782701"/>
    <lineage>
        <taxon>Bacteria</taxon>
        <taxon>Pseudomonadati</taxon>
        <taxon>Pseudomonadota</taxon>
        <taxon>Betaproteobacteria</taxon>
        <taxon>Burkholderiales</taxon>
        <taxon>Burkholderiaceae</taxon>
        <taxon>Paraburkholderia</taxon>
    </lineage>
</organism>
<keyword evidence="5" id="KW-0813">Transport</keyword>
<evidence type="ECO:0000256" key="4">
    <source>
        <dbReference type="ARBA" id="ARBA00023136"/>
    </source>
</evidence>
<evidence type="ECO:0000256" key="2">
    <source>
        <dbReference type="ARBA" id="ARBA00022692"/>
    </source>
</evidence>
<feature type="transmembrane region" description="Helical" evidence="5">
    <location>
        <begin position="206"/>
        <end position="224"/>
    </location>
</feature>
<feature type="transmembrane region" description="Helical" evidence="5">
    <location>
        <begin position="87"/>
        <end position="107"/>
    </location>
</feature>
<dbReference type="Pfam" id="PF00902">
    <property type="entry name" value="TatC"/>
    <property type="match status" value="1"/>
</dbReference>
<dbReference type="EMBL" id="JAALDK010000001">
    <property type="protein sequence ID" value="NUX99818.1"/>
    <property type="molecule type" value="Genomic_DNA"/>
</dbReference>
<dbReference type="PANTHER" id="PTHR30371:SF0">
    <property type="entry name" value="SEC-INDEPENDENT PROTEIN TRANSLOCASE PROTEIN TATC, CHLOROPLASTIC-RELATED"/>
    <property type="match status" value="1"/>
</dbReference>
<dbReference type="GO" id="GO:0009977">
    <property type="term" value="F:proton motive force dependent protein transmembrane transporter activity"/>
    <property type="evidence" value="ECO:0007669"/>
    <property type="project" value="TreeGrafter"/>
</dbReference>
<keyword evidence="3 5" id="KW-1133">Transmembrane helix</keyword>
<reference evidence="6 7" key="1">
    <citation type="submission" date="2020-02" db="EMBL/GenBank/DDBJ databases">
        <title>Paraburkholderia simonii sp. nov. and Paraburkholderia youngii sp. nov. Brazilian and Mexican Mimosa-associated rhizobia.</title>
        <authorList>
            <person name="Mavima L."/>
            <person name="Beukes C.W."/>
            <person name="Chan W.Y."/>
            <person name="Palmer M."/>
            <person name="De Meyer S.E."/>
            <person name="James E.K."/>
            <person name="Venter S.N."/>
            <person name="Steenkamp E.T."/>
        </authorList>
    </citation>
    <scope>NUCLEOTIDE SEQUENCE [LARGE SCALE GENOMIC DNA]</scope>
    <source>
        <strain evidence="6 7">JPY169</strain>
    </source>
</reference>
<evidence type="ECO:0000313" key="6">
    <source>
        <dbReference type="EMBL" id="NUX99818.1"/>
    </source>
</evidence>
<proteinExistence type="inferred from homology"/>
<gene>
    <name evidence="5 6" type="primary">tatC</name>
    <name evidence="6" type="ORF">G5S42_08915</name>
</gene>
<comment type="similarity">
    <text evidence="5">Belongs to the TatC family.</text>
</comment>
<feature type="transmembrane region" description="Helical" evidence="5">
    <location>
        <begin position="119"/>
        <end position="142"/>
    </location>
</feature>
<keyword evidence="5" id="KW-0811">Translocation</keyword>
<keyword evidence="4 5" id="KW-0472">Membrane</keyword>